<dbReference type="Proteomes" id="UP000319716">
    <property type="component" value="Unassembled WGS sequence"/>
</dbReference>
<evidence type="ECO:0000313" key="2">
    <source>
        <dbReference type="Proteomes" id="UP000319716"/>
    </source>
</evidence>
<sequence>MRRKRKRPTILVVGASHSDGALPFAGVQIANRAHRNRRKAAVVSSCTQGTARVFFLHSSGETLGEEELPIVKRSIMRSSVILLLQHAAVGVALQAAAIAKTHNVNVMIDPDPMLALPEKIKRAADQLLQAKQQRRATVKKWKKDVSNKKEQGVYGLLLLNRFN</sequence>
<comment type="caution">
    <text evidence="1">The sequence shown here is derived from an EMBL/GenBank/DDBJ whole genome shotgun (WGS) entry which is preliminary data.</text>
</comment>
<name>A0A4Y1ZJE9_9BACL</name>
<dbReference type="AlphaFoldDB" id="A0A4Y1ZJE9"/>
<accession>A0A4Y1ZJE9</accession>
<dbReference type="Gene3D" id="3.40.1190.20">
    <property type="match status" value="1"/>
</dbReference>
<evidence type="ECO:0000313" key="1">
    <source>
        <dbReference type="EMBL" id="GAY79111.1"/>
    </source>
</evidence>
<reference evidence="1 2" key="1">
    <citation type="submission" date="2017-11" db="EMBL/GenBank/DDBJ databases">
        <title>Draft Genome Sequence of Sporolactobacillus inulinus NBRC 111894 Isolated from Koso, a Japanese Sugar-Vegetable Fermented Beverage.</title>
        <authorList>
            <person name="Chiou T.Y."/>
            <person name="Oshima K."/>
            <person name="Suda W."/>
            <person name="Hattori M."/>
            <person name="Takahashi T."/>
        </authorList>
    </citation>
    <scope>NUCLEOTIDE SEQUENCE [LARGE SCALE GENOMIC DNA]</scope>
    <source>
        <strain evidence="1 2">NBRC111894</strain>
    </source>
</reference>
<organism evidence="1 2">
    <name type="scientific">Sporolactobacillus inulinus</name>
    <dbReference type="NCBI Taxonomy" id="2078"/>
    <lineage>
        <taxon>Bacteria</taxon>
        <taxon>Bacillati</taxon>
        <taxon>Bacillota</taxon>
        <taxon>Bacilli</taxon>
        <taxon>Bacillales</taxon>
        <taxon>Sporolactobacillaceae</taxon>
        <taxon>Sporolactobacillus</taxon>
    </lineage>
</organism>
<proteinExistence type="predicted"/>
<dbReference type="EMBL" id="BEXB01000092">
    <property type="protein sequence ID" value="GAY79111.1"/>
    <property type="molecule type" value="Genomic_DNA"/>
</dbReference>
<protein>
    <submittedName>
        <fullName evidence="1">Uncharacterized protein</fullName>
    </submittedName>
</protein>
<dbReference type="InterPro" id="IPR029056">
    <property type="entry name" value="Ribokinase-like"/>
</dbReference>
<gene>
    <name evidence="1" type="ORF">NBRC111894_4665</name>
</gene>